<protein>
    <submittedName>
        <fullName evidence="2">Uncharacterized protein</fullName>
    </submittedName>
</protein>
<feature type="region of interest" description="Disordered" evidence="1">
    <location>
        <begin position="1"/>
        <end position="44"/>
    </location>
</feature>
<proteinExistence type="predicted"/>
<evidence type="ECO:0000256" key="1">
    <source>
        <dbReference type="SAM" id="MobiDB-lite"/>
    </source>
</evidence>
<dbReference type="Proteomes" id="UP000682733">
    <property type="component" value="Unassembled WGS sequence"/>
</dbReference>
<organism evidence="2 4">
    <name type="scientific">Didymodactylos carnosus</name>
    <dbReference type="NCBI Taxonomy" id="1234261"/>
    <lineage>
        <taxon>Eukaryota</taxon>
        <taxon>Metazoa</taxon>
        <taxon>Spiralia</taxon>
        <taxon>Gnathifera</taxon>
        <taxon>Rotifera</taxon>
        <taxon>Eurotatoria</taxon>
        <taxon>Bdelloidea</taxon>
        <taxon>Philodinida</taxon>
        <taxon>Philodinidae</taxon>
        <taxon>Didymodactylos</taxon>
    </lineage>
</organism>
<comment type="caution">
    <text evidence="2">The sequence shown here is derived from an EMBL/GenBank/DDBJ whole genome shotgun (WGS) entry which is preliminary data.</text>
</comment>
<evidence type="ECO:0000313" key="4">
    <source>
        <dbReference type="Proteomes" id="UP000677228"/>
    </source>
</evidence>
<evidence type="ECO:0000313" key="2">
    <source>
        <dbReference type="EMBL" id="CAF1046281.1"/>
    </source>
</evidence>
<gene>
    <name evidence="2" type="ORF">OVA965_LOCUS16742</name>
    <name evidence="3" type="ORF">TMI583_LOCUS16755</name>
</gene>
<dbReference type="Proteomes" id="UP000677228">
    <property type="component" value="Unassembled WGS sequence"/>
</dbReference>
<dbReference type="EMBL" id="CAJOBA010007854">
    <property type="protein sequence ID" value="CAF3814291.1"/>
    <property type="molecule type" value="Genomic_DNA"/>
</dbReference>
<evidence type="ECO:0000313" key="3">
    <source>
        <dbReference type="EMBL" id="CAF3814291.1"/>
    </source>
</evidence>
<feature type="compositionally biased region" description="Basic and acidic residues" evidence="1">
    <location>
        <begin position="1"/>
        <end position="10"/>
    </location>
</feature>
<reference evidence="2" key="1">
    <citation type="submission" date="2021-02" db="EMBL/GenBank/DDBJ databases">
        <authorList>
            <person name="Nowell W R."/>
        </authorList>
    </citation>
    <scope>NUCLEOTIDE SEQUENCE</scope>
</reference>
<name>A0A8S2E279_9BILA</name>
<sequence>MLLAKRHNETIQRPTPVPVVSINPKTRAPPAPKPVRRRSDQTSPQQNVEDFVLILLDFDSNKMDYNVILNKLRSIVNYIQIFDQSDECVDYVKSVKNEKIFIIVSDMLAEQLIDRVHNEPQLDSIYVFCSDSTAIVEHELWTKQYGKVRNVYNDIDPLCKQMKRDTKVCSNDFMGHASFDPNINIARGGIFNNQEPSFMYLQLIKEILIDMEHMEENKQEFIEFCREQYKDNTYN</sequence>
<dbReference type="AlphaFoldDB" id="A0A8S2E279"/>
<dbReference type="EMBL" id="CAJNOK010007841">
    <property type="protein sequence ID" value="CAF1046281.1"/>
    <property type="molecule type" value="Genomic_DNA"/>
</dbReference>
<accession>A0A8S2E279</accession>